<gene>
    <name evidence="1" type="ORF">RHMOL_Rhmol13G0099200</name>
</gene>
<evidence type="ECO:0000313" key="1">
    <source>
        <dbReference type="EMBL" id="KAI8523786.1"/>
    </source>
</evidence>
<accession>A0ACC0L5K1</accession>
<name>A0ACC0L5K1_RHOML</name>
<organism evidence="1 2">
    <name type="scientific">Rhododendron molle</name>
    <name type="common">Chinese azalea</name>
    <name type="synonym">Azalea mollis</name>
    <dbReference type="NCBI Taxonomy" id="49168"/>
    <lineage>
        <taxon>Eukaryota</taxon>
        <taxon>Viridiplantae</taxon>
        <taxon>Streptophyta</taxon>
        <taxon>Embryophyta</taxon>
        <taxon>Tracheophyta</taxon>
        <taxon>Spermatophyta</taxon>
        <taxon>Magnoliopsida</taxon>
        <taxon>eudicotyledons</taxon>
        <taxon>Gunneridae</taxon>
        <taxon>Pentapetalae</taxon>
        <taxon>asterids</taxon>
        <taxon>Ericales</taxon>
        <taxon>Ericaceae</taxon>
        <taxon>Ericoideae</taxon>
        <taxon>Rhodoreae</taxon>
        <taxon>Rhododendron</taxon>
    </lineage>
</organism>
<keyword evidence="2" id="KW-1185">Reference proteome</keyword>
<reference evidence="1" key="1">
    <citation type="submission" date="2022-02" db="EMBL/GenBank/DDBJ databases">
        <title>Plant Genome Project.</title>
        <authorList>
            <person name="Zhang R.-G."/>
        </authorList>
    </citation>
    <scope>NUCLEOTIDE SEQUENCE</scope>
    <source>
        <strain evidence="1">AT1</strain>
    </source>
</reference>
<proteinExistence type="predicted"/>
<dbReference type="Proteomes" id="UP001062846">
    <property type="component" value="Chromosome 13"/>
</dbReference>
<comment type="caution">
    <text evidence="1">The sequence shown here is derived from an EMBL/GenBank/DDBJ whole genome shotgun (WGS) entry which is preliminary data.</text>
</comment>
<dbReference type="EMBL" id="CM046400">
    <property type="protein sequence ID" value="KAI8523786.1"/>
    <property type="molecule type" value="Genomic_DNA"/>
</dbReference>
<evidence type="ECO:0000313" key="2">
    <source>
        <dbReference type="Proteomes" id="UP001062846"/>
    </source>
</evidence>
<protein>
    <submittedName>
        <fullName evidence="1">Uncharacterized protein</fullName>
    </submittedName>
</protein>
<sequence>MATTTKKTLPSILSRSPHLLCFLSPPPLPNFLRLASETTIHGYVTEKMSFLNDRNPNWSKRPPLETILLEEKVHGSLVKSRKKKKNVVTTKLGLDFKDPSGIATLPRRELELAISRWELDGSLLLSKMEAFRTIKAFNGLGYDFNGYQVPPTPRATRSPRIQPGSSKVEPLRAQNASHGTKAYVCTSDKLAVRYRKPPALASRENSVKVPLGTDHVSFPACRDDVNIAVWDDDENSSGCTQPSTTKTAFGPSPRIGDHRIRKILASQFWKASPKLKDREYFTTEVSSQLPQSKIVLGVDTSLHKRSLMEVVNAVMGGGLRVGVLLQGKKVRDDNKTLLQTGLAHDNMLDAPGFSLEPTVSQAPPPLCNEDHPLLLSCNAPQPLTRWCNVKLRAFDHTKHRTYVDLKDKWKTLVHSARISPQQRRGEPVPQELLDRVLDAHAYWSQQEAKLK</sequence>